<dbReference type="OrthoDB" id="8886722at2759"/>
<evidence type="ECO:0008006" key="6">
    <source>
        <dbReference type="Google" id="ProtNLM"/>
    </source>
</evidence>
<dbReference type="InterPro" id="IPR051176">
    <property type="entry name" value="Cent_Immune-Sig_Mod"/>
</dbReference>
<dbReference type="PANTHER" id="PTHR15715">
    <property type="entry name" value="CENTROSOMAL PROTEIN OF 170 KDA"/>
    <property type="match status" value="1"/>
</dbReference>
<feature type="coiled-coil region" evidence="1">
    <location>
        <begin position="455"/>
        <end position="510"/>
    </location>
</feature>
<protein>
    <recommendedName>
        <fullName evidence="6">TRAF3-interacting JNK-activating modulator</fullName>
    </recommendedName>
</protein>
<gene>
    <name evidence="4" type="ORF">JRQ81_013934</name>
</gene>
<dbReference type="EMBL" id="JAPFRF010000005">
    <property type="protein sequence ID" value="KAJ7331754.1"/>
    <property type="molecule type" value="Genomic_DNA"/>
</dbReference>
<name>A0A9Q1B2Z5_9SAUR</name>
<feature type="region of interest" description="Disordered" evidence="2">
    <location>
        <begin position="515"/>
        <end position="545"/>
    </location>
</feature>
<proteinExistence type="predicted"/>
<feature type="transmembrane region" description="Helical" evidence="3">
    <location>
        <begin position="608"/>
        <end position="627"/>
    </location>
</feature>
<organism evidence="4 5">
    <name type="scientific">Phrynocephalus forsythii</name>
    <dbReference type="NCBI Taxonomy" id="171643"/>
    <lineage>
        <taxon>Eukaryota</taxon>
        <taxon>Metazoa</taxon>
        <taxon>Chordata</taxon>
        <taxon>Craniata</taxon>
        <taxon>Vertebrata</taxon>
        <taxon>Euteleostomi</taxon>
        <taxon>Lepidosauria</taxon>
        <taxon>Squamata</taxon>
        <taxon>Bifurcata</taxon>
        <taxon>Unidentata</taxon>
        <taxon>Episquamata</taxon>
        <taxon>Toxicofera</taxon>
        <taxon>Iguania</taxon>
        <taxon>Acrodonta</taxon>
        <taxon>Agamidae</taxon>
        <taxon>Agaminae</taxon>
        <taxon>Phrynocephalus</taxon>
    </lineage>
</organism>
<keyword evidence="3" id="KW-1133">Transmembrane helix</keyword>
<accession>A0A9Q1B2Z5</accession>
<dbReference type="Proteomes" id="UP001142489">
    <property type="component" value="Unassembled WGS sequence"/>
</dbReference>
<evidence type="ECO:0000256" key="1">
    <source>
        <dbReference type="SAM" id="Coils"/>
    </source>
</evidence>
<keyword evidence="1" id="KW-0175">Coiled coil</keyword>
<evidence type="ECO:0000256" key="3">
    <source>
        <dbReference type="SAM" id="Phobius"/>
    </source>
</evidence>
<evidence type="ECO:0000313" key="5">
    <source>
        <dbReference type="Proteomes" id="UP001142489"/>
    </source>
</evidence>
<sequence length="629" mass="72835">MWINSHQAFCTETKVIHLHIEDKLLHIGQSKSTLTNHEWQGNAGTKALILLRKLWDSPPMSLGLKSTTHRAKPFTRKTFLLCLWRVLCSGVACGIRMITRFCKSRCRRAPQSESYEEKYERWQEKHECLHSKNNRTMYRLTGKHRNKEAKEPLQSPRQKEFLRRRHIMAEDPGQMEAQLPVGTEVSLLPEIRTGSLWGLSTQTYLRSPSSVQESWNTHRTHLHTESLKSAISDTPESGSLNFENPIIVKVSQSCKGTQTIAEDNEAKKNSGQQTDCGTAILDQELIQLSNYLKEALHRELLLKQKMVILQELLAMLVQAADKSWKGLLNEDKLKCRLSALENQLQICAQNYPKRNLKKILLDMEDQKQNYEQKVKESLQKLLEEKLQAERQLENAQRSLAVTEEDCTLWKEHYNVLKKDWSLLTEKHIELENKLHVLENKLQWSDTQNSQLHEALQKLEGERATLYSRIDNLQEDHRVTMECLSAMEGKLKNEEREKLELEATVKRLYKQGITTPSQVFNSTKPKEKAQSENPKTGTESSREDQLQKRTILLTAKEKECTDLHHELEVLSDEYHSCLAKLQQRRDELKHSQSNDAQVTSFFQGCHDQWIPLLMAVMATAVISYLINFTP</sequence>
<dbReference type="PANTHER" id="PTHR15715:SF21">
    <property type="entry name" value="TRAF3-INTERACTING JNK-ACTIVATING MODULATOR"/>
    <property type="match status" value="1"/>
</dbReference>
<keyword evidence="3" id="KW-0472">Membrane</keyword>
<feature type="coiled-coil region" evidence="1">
    <location>
        <begin position="330"/>
        <end position="405"/>
    </location>
</feature>
<keyword evidence="5" id="KW-1185">Reference proteome</keyword>
<reference evidence="4" key="1">
    <citation type="journal article" date="2023" name="DNA Res.">
        <title>Chromosome-level genome assembly of Phrynocephalus forsythii using third-generation DNA sequencing and Hi-C analysis.</title>
        <authorList>
            <person name="Qi Y."/>
            <person name="Zhao W."/>
            <person name="Zhao Y."/>
            <person name="Niu C."/>
            <person name="Cao S."/>
            <person name="Zhang Y."/>
        </authorList>
    </citation>
    <scope>NUCLEOTIDE SEQUENCE</scope>
    <source>
        <tissue evidence="4">Muscle</tissue>
    </source>
</reference>
<comment type="caution">
    <text evidence="4">The sequence shown here is derived from an EMBL/GenBank/DDBJ whole genome shotgun (WGS) entry which is preliminary data.</text>
</comment>
<dbReference type="AlphaFoldDB" id="A0A9Q1B2Z5"/>
<evidence type="ECO:0000313" key="4">
    <source>
        <dbReference type="EMBL" id="KAJ7331754.1"/>
    </source>
</evidence>
<keyword evidence="3" id="KW-0812">Transmembrane</keyword>
<evidence type="ECO:0000256" key="2">
    <source>
        <dbReference type="SAM" id="MobiDB-lite"/>
    </source>
</evidence>